<dbReference type="InterPro" id="IPR029058">
    <property type="entry name" value="AB_hydrolase_fold"/>
</dbReference>
<dbReference type="GO" id="GO:0006629">
    <property type="term" value="P:lipid metabolic process"/>
    <property type="evidence" value="ECO:0007669"/>
    <property type="project" value="InterPro"/>
</dbReference>
<proteinExistence type="predicted"/>
<dbReference type="PANTHER" id="PTHR11440">
    <property type="entry name" value="LECITHIN-CHOLESTEROL ACYLTRANSFERASE-RELATED"/>
    <property type="match status" value="1"/>
</dbReference>
<feature type="zinc finger region" description="C3H1-type" evidence="1">
    <location>
        <begin position="1117"/>
        <end position="1145"/>
    </location>
</feature>
<comment type="caution">
    <text evidence="3">The sequence shown here is derived from an EMBL/GenBank/DDBJ whole genome shotgun (WGS) entry which is preliminary data.</text>
</comment>
<accession>A0AAD5Y220</accession>
<dbReference type="InterPro" id="IPR000571">
    <property type="entry name" value="Znf_CCCH"/>
</dbReference>
<dbReference type="GO" id="GO:0008270">
    <property type="term" value="F:zinc ion binding"/>
    <property type="evidence" value="ECO:0007669"/>
    <property type="project" value="UniProtKB-KW"/>
</dbReference>
<keyword evidence="1" id="KW-0479">Metal-binding</keyword>
<gene>
    <name evidence="3" type="ORF">HK099_004307</name>
</gene>
<feature type="domain" description="C3H1-type" evidence="2">
    <location>
        <begin position="1117"/>
        <end position="1145"/>
    </location>
</feature>
<dbReference type="EMBL" id="JADGJW010000003">
    <property type="protein sequence ID" value="KAJ3228314.1"/>
    <property type="molecule type" value="Genomic_DNA"/>
</dbReference>
<dbReference type="InterPro" id="IPR003386">
    <property type="entry name" value="LACT/PDAT_acylTrfase"/>
</dbReference>
<dbReference type="GO" id="GO:0008374">
    <property type="term" value="F:O-acyltransferase activity"/>
    <property type="evidence" value="ECO:0007669"/>
    <property type="project" value="InterPro"/>
</dbReference>
<dbReference type="Proteomes" id="UP001211065">
    <property type="component" value="Unassembled WGS sequence"/>
</dbReference>
<dbReference type="Gene3D" id="3.40.50.1820">
    <property type="entry name" value="alpha/beta hydrolase"/>
    <property type="match status" value="1"/>
</dbReference>
<evidence type="ECO:0000256" key="1">
    <source>
        <dbReference type="PROSITE-ProRule" id="PRU00723"/>
    </source>
</evidence>
<protein>
    <recommendedName>
        <fullName evidence="2">C3H1-type domain-containing protein</fullName>
    </recommendedName>
</protein>
<dbReference type="PROSITE" id="PS50103">
    <property type="entry name" value="ZF_C3H1"/>
    <property type="match status" value="1"/>
</dbReference>
<keyword evidence="4" id="KW-1185">Reference proteome</keyword>
<organism evidence="3 4">
    <name type="scientific">Clydaea vesicula</name>
    <dbReference type="NCBI Taxonomy" id="447962"/>
    <lineage>
        <taxon>Eukaryota</taxon>
        <taxon>Fungi</taxon>
        <taxon>Fungi incertae sedis</taxon>
        <taxon>Chytridiomycota</taxon>
        <taxon>Chytridiomycota incertae sedis</taxon>
        <taxon>Chytridiomycetes</taxon>
        <taxon>Lobulomycetales</taxon>
        <taxon>Lobulomycetaceae</taxon>
        <taxon>Clydaea</taxon>
    </lineage>
</organism>
<sequence length="1672" mass="188826">MIFLVKETFLNSIPIRLDFLPKELIPNLSSYLDSYVGDLDISAFIPDMDFSALTNFTAAYIPSLKDKEKSEDFYPGIELKEKFGLKAKHSVVFIPGIVSTGLEVWNAEQKSPHENKRSTTSCGLKYFRKRMWGTINSFRAILLDKECWFEHMRLDSVTGLDPEGVKLRAAQGLDAADYLFPGYWVWARIISNLAVIGYDSNNMFLAAYDWRLSFSNLEIRDLYFTKLKHIIELAFKSGVKEKNGDLPGVLVLTHSMGANVFQYFLSWVTSPVGGNGGADWPDKYLQGWVNIGGPMLGTPKAIPSTVSGEMRDTAQLNEFSSYVLESFFSKKQRSLLWRSWGGIGSLIIRGGSTIWGNETFAPDDLTNSGAYGPILEIAKLIDPPMQAKNKTYLIKKKKITGDKLSKFLNDNLKDIYHRDEYASHIATSQKEIDDSIFNTSFWANPLLSPLPKFGVKSKFSVTCIYGVGSGTERKYYYKDTGKNFDSPDSDEMRYMIDTDVQNPDLNIKNGVLSGNGDATVPLISLGYMCVEGWKRKRYNPSGVPIVTREYKDNSKVSINPFTEGNLRGGPETADHVDIMGNFKVIEDVLKLASGYSLKDKIHSNIKEISKRMTQTNDDTPLSLLPESSTANVKQLNSIDVNVSETEYKSKISNIIATLRTEYIDLTNDLLKNKSLSSRADLLVKKNAQLVTEQELKLEILNTKLNHSIVAADESKKNSIELQRKLDELTTKICEAETEQLEFEESPKLFLSKKRKFVDYIGEFEIGDGNLPRKGSELSGFETENQLFTESFNVNNNSTVENSFDCETKTFNVENDSNSTLNLFSNSEISSKAIEFFKSQANLPALNSESLQHCQQLNVDNFSHLQQRLGMFQRQPAHGKSQKQYQPMSQQQVPLKEKSLDSQNLGFGNQTFWLDKLKEQVNLTSKVQSISPISEEVHAETEVTSKCANHFIPSYPTPPSRHILSVPKGDACVHFQLGNCYSENCHFEHYCVRCTGPHPLFACNSPRYICIKWNMKECGDLNCVREHRCLKCCDKGHFLVNCIAPEKKAPVSAYCKTVNCRRSHACLRCTLPHPSTLCPRNINQYIRELEEKRRAMCPFSHLQNETKFTKEQEHPSLSEDKLECKNFNSINGCKYGNACKFQHNTTASKDQKIDRSEEENEAVCNSKEKKLLESSLKVVITKRVPSENVKNTLLPQIERSAPLKAKREIVKKPVIKLLQEKLMLTKDPIDQAKLKQKIEIGQLEKRFPNNIKVNFNDGIGYEINFTLIPTDPDFPFFLESKGLLVGLFVDTLYPISYTTLKILNKEIPLHLIKNIENTFNLKAARVKMTLLQLINYLDRDLESLLSMPDRKSDMTFISNEKKDGDPSEGAREVASDLLDSASNLNIAVTKATEDTSLDTGVTQKNDLEVKENCSGHKGIQIKFLNVKLENISSLKLQCLNLGVKCVKCKNENIIKNLKSNTSNFFYCTYCGEELGCRFRPVVLDLKSRSVGYLDFVNCTAYQLLPLNFLPTCLNCSNDNKKFFFKDFSVDDICGPNFIFKNCEKCFSKMNLSLSNAKFVNLAPTNLDLHKEYHDADITGLKANKLKKNLDGLVLGVGLPKNGNLIDGSGFLVVLNSLRVWIVTIQIVLAWKVHLLVELFVDIALRNSDMILKTQSAFHALKTLRNPAKKILIC</sequence>
<keyword evidence="1" id="KW-0863">Zinc-finger</keyword>
<evidence type="ECO:0000313" key="3">
    <source>
        <dbReference type="EMBL" id="KAJ3228314.1"/>
    </source>
</evidence>
<name>A0AAD5Y220_9FUNG</name>
<keyword evidence="1" id="KW-0862">Zinc</keyword>
<evidence type="ECO:0000259" key="2">
    <source>
        <dbReference type="PROSITE" id="PS50103"/>
    </source>
</evidence>
<reference evidence="3" key="1">
    <citation type="submission" date="2020-05" db="EMBL/GenBank/DDBJ databases">
        <title>Phylogenomic resolution of chytrid fungi.</title>
        <authorList>
            <person name="Stajich J.E."/>
            <person name="Amses K."/>
            <person name="Simmons R."/>
            <person name="Seto K."/>
            <person name="Myers J."/>
            <person name="Bonds A."/>
            <person name="Quandt C.A."/>
            <person name="Barry K."/>
            <person name="Liu P."/>
            <person name="Grigoriev I."/>
            <person name="Longcore J.E."/>
            <person name="James T.Y."/>
        </authorList>
    </citation>
    <scope>NUCLEOTIDE SEQUENCE</scope>
    <source>
        <strain evidence="3">JEL0476</strain>
    </source>
</reference>
<evidence type="ECO:0000313" key="4">
    <source>
        <dbReference type="Proteomes" id="UP001211065"/>
    </source>
</evidence>
<dbReference type="SUPFAM" id="SSF53474">
    <property type="entry name" value="alpha/beta-Hydrolases"/>
    <property type="match status" value="1"/>
</dbReference>
<dbReference type="Pfam" id="PF02450">
    <property type="entry name" value="LCAT"/>
    <property type="match status" value="1"/>
</dbReference>